<evidence type="ECO:0000313" key="2">
    <source>
        <dbReference type="Proteomes" id="UP000001312"/>
    </source>
</evidence>
<dbReference type="KEGG" id="ssl:SS1G_01680"/>
<dbReference type="RefSeq" id="XP_001597486.1">
    <property type="nucleotide sequence ID" value="XM_001597436.1"/>
</dbReference>
<evidence type="ECO:0000313" key="1">
    <source>
        <dbReference type="EMBL" id="EDN96754.1"/>
    </source>
</evidence>
<keyword evidence="2" id="KW-1185">Reference proteome</keyword>
<dbReference type="EMBL" id="CH476622">
    <property type="protein sequence ID" value="EDN96754.1"/>
    <property type="molecule type" value="Genomic_DNA"/>
</dbReference>
<organism evidence="1 2">
    <name type="scientific">Sclerotinia sclerotiorum (strain ATCC 18683 / 1980 / Ss-1)</name>
    <name type="common">White mold</name>
    <name type="synonym">Whetzelinia sclerotiorum</name>
    <dbReference type="NCBI Taxonomy" id="665079"/>
    <lineage>
        <taxon>Eukaryota</taxon>
        <taxon>Fungi</taxon>
        <taxon>Dikarya</taxon>
        <taxon>Ascomycota</taxon>
        <taxon>Pezizomycotina</taxon>
        <taxon>Leotiomycetes</taxon>
        <taxon>Helotiales</taxon>
        <taxon>Sclerotiniaceae</taxon>
        <taxon>Sclerotinia</taxon>
    </lineage>
</organism>
<dbReference type="AlphaFoldDB" id="A7E8Q2"/>
<accession>A7E8Q2</accession>
<dbReference type="HOGENOM" id="CLU_3207879_0_0_1"/>
<gene>
    <name evidence="1" type="ORF">SS1G_01680</name>
</gene>
<name>A7E8Q2_SCLS1</name>
<dbReference type="GeneID" id="5493346"/>
<proteinExistence type="predicted"/>
<reference evidence="2" key="1">
    <citation type="journal article" date="2011" name="PLoS Genet.">
        <title>Genomic analysis of the necrotrophic fungal pathogens Sclerotinia sclerotiorum and Botrytis cinerea.</title>
        <authorList>
            <person name="Amselem J."/>
            <person name="Cuomo C.A."/>
            <person name="van Kan J.A."/>
            <person name="Viaud M."/>
            <person name="Benito E.P."/>
            <person name="Couloux A."/>
            <person name="Coutinho P.M."/>
            <person name="de Vries R.P."/>
            <person name="Dyer P.S."/>
            <person name="Fillinger S."/>
            <person name="Fournier E."/>
            <person name="Gout L."/>
            <person name="Hahn M."/>
            <person name="Kohn L."/>
            <person name="Lapalu N."/>
            <person name="Plummer K.M."/>
            <person name="Pradier J.M."/>
            <person name="Quevillon E."/>
            <person name="Sharon A."/>
            <person name="Simon A."/>
            <person name="ten Have A."/>
            <person name="Tudzynski B."/>
            <person name="Tudzynski P."/>
            <person name="Wincker P."/>
            <person name="Andrew M."/>
            <person name="Anthouard V."/>
            <person name="Beever R.E."/>
            <person name="Beffa R."/>
            <person name="Benoit I."/>
            <person name="Bouzid O."/>
            <person name="Brault B."/>
            <person name="Chen Z."/>
            <person name="Choquer M."/>
            <person name="Collemare J."/>
            <person name="Cotton P."/>
            <person name="Danchin E.G."/>
            <person name="Da Silva C."/>
            <person name="Gautier A."/>
            <person name="Giraud C."/>
            <person name="Giraud T."/>
            <person name="Gonzalez C."/>
            <person name="Grossetete S."/>
            <person name="Guldener U."/>
            <person name="Henrissat B."/>
            <person name="Howlett B.J."/>
            <person name="Kodira C."/>
            <person name="Kretschmer M."/>
            <person name="Lappartient A."/>
            <person name="Leroch M."/>
            <person name="Levis C."/>
            <person name="Mauceli E."/>
            <person name="Neuveglise C."/>
            <person name="Oeser B."/>
            <person name="Pearson M."/>
            <person name="Poulain J."/>
            <person name="Poussereau N."/>
            <person name="Quesneville H."/>
            <person name="Rascle C."/>
            <person name="Schumacher J."/>
            <person name="Segurens B."/>
            <person name="Sexton A."/>
            <person name="Silva E."/>
            <person name="Sirven C."/>
            <person name="Soanes D.M."/>
            <person name="Talbot N.J."/>
            <person name="Templeton M."/>
            <person name="Yandava C."/>
            <person name="Yarden O."/>
            <person name="Zeng Q."/>
            <person name="Rollins J.A."/>
            <person name="Lebrun M.H."/>
            <person name="Dickman M."/>
        </authorList>
    </citation>
    <scope>NUCLEOTIDE SEQUENCE [LARGE SCALE GENOMIC DNA]</scope>
    <source>
        <strain evidence="2">ATCC 18683 / 1980 / Ss-1</strain>
    </source>
</reference>
<dbReference type="Proteomes" id="UP000001312">
    <property type="component" value="Unassembled WGS sequence"/>
</dbReference>
<sequence>MYVFGAVSNGDMYGCRNFGRRDWSVCKRDCRWEWEEEKEVADMGV</sequence>
<protein>
    <submittedName>
        <fullName evidence="1">Uncharacterized protein</fullName>
    </submittedName>
</protein>
<dbReference type="InParanoid" id="A7E8Q2"/>